<keyword evidence="1" id="KW-0812">Transmembrane</keyword>
<reference evidence="2 3" key="1">
    <citation type="submission" date="2019-12" db="EMBL/GenBank/DDBJ databases">
        <title>Isolation and characterization of three novel carbon monoxide-oxidizing members of Halobacteria from salione crusts and soils.</title>
        <authorList>
            <person name="Myers M.R."/>
            <person name="King G.M."/>
        </authorList>
    </citation>
    <scope>NUCLEOTIDE SEQUENCE [LARGE SCALE GENOMIC DNA]</scope>
    <source>
        <strain evidence="2 3">WSA2</strain>
    </source>
</reference>
<protein>
    <submittedName>
        <fullName evidence="2">Uncharacterized protein</fullName>
    </submittedName>
</protein>
<sequence length="72" mass="7882">MGHAGCASVGFVVTVALAVTFYPELVATVGRLEPELLTTTVLVFVLFWLWTGFWIVAEVAWGWRSGGGRPER</sequence>
<keyword evidence="1" id="KW-0472">Membrane</keyword>
<proteinExistence type="predicted"/>
<name>A0A6B0SV90_9EURY</name>
<dbReference type="EMBL" id="WUUS01000002">
    <property type="protein sequence ID" value="MXR40581.1"/>
    <property type="molecule type" value="Genomic_DNA"/>
</dbReference>
<organism evidence="2 3">
    <name type="scientific">Halobaculum saliterrae</name>
    <dbReference type="NCBI Taxonomy" id="2073113"/>
    <lineage>
        <taxon>Archaea</taxon>
        <taxon>Methanobacteriati</taxon>
        <taxon>Methanobacteriota</taxon>
        <taxon>Stenosarchaea group</taxon>
        <taxon>Halobacteria</taxon>
        <taxon>Halobacteriales</taxon>
        <taxon>Haloferacaceae</taxon>
        <taxon>Halobaculum</taxon>
    </lineage>
</organism>
<evidence type="ECO:0000313" key="2">
    <source>
        <dbReference type="EMBL" id="MXR40581.1"/>
    </source>
</evidence>
<gene>
    <name evidence="2" type="ORF">GRX01_04370</name>
</gene>
<dbReference type="RefSeq" id="WP_159663788.1">
    <property type="nucleotide sequence ID" value="NZ_WUUS01000002.1"/>
</dbReference>
<evidence type="ECO:0000313" key="3">
    <source>
        <dbReference type="Proteomes" id="UP000437065"/>
    </source>
</evidence>
<comment type="caution">
    <text evidence="2">The sequence shown here is derived from an EMBL/GenBank/DDBJ whole genome shotgun (WGS) entry which is preliminary data.</text>
</comment>
<dbReference type="AlphaFoldDB" id="A0A6B0SV90"/>
<feature type="transmembrane region" description="Helical" evidence="1">
    <location>
        <begin position="42"/>
        <end position="63"/>
    </location>
</feature>
<evidence type="ECO:0000256" key="1">
    <source>
        <dbReference type="SAM" id="Phobius"/>
    </source>
</evidence>
<dbReference type="Proteomes" id="UP000437065">
    <property type="component" value="Unassembled WGS sequence"/>
</dbReference>
<accession>A0A6B0SV90</accession>
<keyword evidence="1" id="KW-1133">Transmembrane helix</keyword>
<keyword evidence="3" id="KW-1185">Reference proteome</keyword>